<name>D7CPG6_SYNLT</name>
<dbReference type="OrthoDB" id="1651166at2"/>
<sequence>MLKIIVTALQVLVGLGLISTVILQSGRSAGISGAIAGGAEAIFGRKKSKGLDELLNRLTTVLAVLFMILTLTLALMG</sequence>
<dbReference type="AlphaFoldDB" id="D7CPG6"/>
<evidence type="ECO:0000256" key="7">
    <source>
        <dbReference type="ARBA" id="ARBA00022989"/>
    </source>
</evidence>
<keyword evidence="5 10" id="KW-0812">Transmembrane</keyword>
<evidence type="ECO:0000256" key="6">
    <source>
        <dbReference type="ARBA" id="ARBA00022927"/>
    </source>
</evidence>
<dbReference type="KEGG" id="slp:Slip_1846"/>
<evidence type="ECO:0000256" key="1">
    <source>
        <dbReference type="ARBA" id="ARBA00004651"/>
    </source>
</evidence>
<feature type="transmembrane region" description="Helical" evidence="10">
    <location>
        <begin position="57"/>
        <end position="76"/>
    </location>
</feature>
<dbReference type="GO" id="GO:0043952">
    <property type="term" value="P:protein transport by the Sec complex"/>
    <property type="evidence" value="ECO:0007669"/>
    <property type="project" value="TreeGrafter"/>
</dbReference>
<proteinExistence type="inferred from homology"/>
<reference evidence="12" key="1">
    <citation type="journal article" date="2010" name="Stand. Genomic Sci.">
        <title>Complete genome sequence of Syntrophothermus lipocalidus type strain (TGB-C1T).</title>
        <authorList>
            <consortium name="US DOE Joint Genome Institute (JGI-PGF)"/>
            <person name="Djao O."/>
            <person name="Zhang X."/>
            <person name="Lucas S."/>
            <person name="Lapidus A."/>
            <person name="Glavina Del Rio T."/>
            <person name="Nolan M."/>
            <person name="Tice H."/>
            <person name="Cheng J."/>
            <person name="Han C."/>
            <person name="Tapia R."/>
            <person name="Goodwin L."/>
            <person name="Pitluck S."/>
            <person name="Liolios K."/>
            <person name="Ivanova N."/>
            <person name="Mavromatis K."/>
            <person name="Mikhailova N."/>
            <person name="Ovchinnikova G."/>
            <person name="Pati A."/>
            <person name="Brambilla E."/>
            <person name="Chen A."/>
            <person name="Palaniappan K."/>
            <person name="Land M."/>
            <person name="Hauser L."/>
            <person name="Chang Y."/>
            <person name="Jeffries C."/>
            <person name="Rohde M."/>
            <person name="Sikorski J."/>
            <person name="Spring S."/>
            <person name="Goker M."/>
            <person name="Detter J."/>
            <person name="Woyke T."/>
            <person name="Bristow J."/>
            <person name="Eisen J."/>
            <person name="Markowitz V."/>
            <person name="Hugenholtz P."/>
            <person name="Kyrpides N."/>
            <person name="Klenk H."/>
        </authorList>
    </citation>
    <scope>NUCLEOTIDE SEQUENCE [LARGE SCALE GENOMIC DNA]</scope>
    <source>
        <strain evidence="12">DSM 12680 / TGB-C1</strain>
    </source>
</reference>
<keyword evidence="9 10" id="KW-0472">Membrane</keyword>
<keyword evidence="3 10" id="KW-0813">Transport</keyword>
<evidence type="ECO:0000256" key="8">
    <source>
        <dbReference type="ARBA" id="ARBA00023010"/>
    </source>
</evidence>
<organism evidence="11 12">
    <name type="scientific">Syntrophothermus lipocalidus (strain DSM 12680 / TGB-C1)</name>
    <dbReference type="NCBI Taxonomy" id="643648"/>
    <lineage>
        <taxon>Bacteria</taxon>
        <taxon>Bacillati</taxon>
        <taxon>Bacillota</taxon>
        <taxon>Clostridia</taxon>
        <taxon>Eubacteriales</taxon>
        <taxon>Syntrophomonadaceae</taxon>
        <taxon>Syntrophothermus</taxon>
    </lineage>
</organism>
<evidence type="ECO:0000256" key="3">
    <source>
        <dbReference type="ARBA" id="ARBA00022448"/>
    </source>
</evidence>
<reference evidence="11 12" key="2">
    <citation type="journal article" date="2010" name="Stand. Genomic Sci.">
        <title>Complete genome sequence of Syntrophothermus lipocalidus type strain (TGB-C1).</title>
        <authorList>
            <person name="Djao O.D."/>
            <person name="Zhang X."/>
            <person name="Lucas S."/>
            <person name="Lapidus A."/>
            <person name="Del Rio T.G."/>
            <person name="Nolan M."/>
            <person name="Tice H."/>
            <person name="Cheng J.F."/>
            <person name="Han C."/>
            <person name="Tapia R."/>
            <person name="Goodwin L."/>
            <person name="Pitluck S."/>
            <person name="Liolios K."/>
            <person name="Ivanova N."/>
            <person name="Mavromatis K."/>
            <person name="Mikhailova N."/>
            <person name="Ovchinnikova G."/>
            <person name="Pati A."/>
            <person name="Brambilla E."/>
            <person name="Chen A."/>
            <person name="Palaniappan K."/>
            <person name="Land M."/>
            <person name="Hauser L."/>
            <person name="Chang Y.J."/>
            <person name="Jeffries C.D."/>
            <person name="Rohde M."/>
            <person name="Sikorski J."/>
            <person name="Spring S."/>
            <person name="Goker M."/>
            <person name="Detter J.C."/>
            <person name="Woyke T."/>
            <person name="Bristow J."/>
            <person name="Eisen J.A."/>
            <person name="Markowitz V."/>
            <person name="Hugenholtz P."/>
            <person name="Kyrpides N.C."/>
            <person name="Klenk H.P."/>
        </authorList>
    </citation>
    <scope>NUCLEOTIDE SEQUENCE [LARGE SCALE GENOMIC DNA]</scope>
    <source>
        <strain evidence="12">DSM 12680 / TGB-C1</strain>
    </source>
</reference>
<comment type="similarity">
    <text evidence="2 10">Belongs to the SecG family.</text>
</comment>
<keyword evidence="8 10" id="KW-0811">Translocation</keyword>
<keyword evidence="6 10" id="KW-0653">Protein transport</keyword>
<dbReference type="EMBL" id="CP002048">
    <property type="protein sequence ID" value="ADI02601.1"/>
    <property type="molecule type" value="Genomic_DNA"/>
</dbReference>
<comment type="caution">
    <text evidence="10">Lacks conserved residue(s) required for the propagation of feature annotation.</text>
</comment>
<evidence type="ECO:0000256" key="9">
    <source>
        <dbReference type="ARBA" id="ARBA00023136"/>
    </source>
</evidence>
<dbReference type="GO" id="GO:0005886">
    <property type="term" value="C:plasma membrane"/>
    <property type="evidence" value="ECO:0007669"/>
    <property type="project" value="UniProtKB-SubCell"/>
</dbReference>
<evidence type="ECO:0000256" key="10">
    <source>
        <dbReference type="RuleBase" id="RU365087"/>
    </source>
</evidence>
<dbReference type="STRING" id="643648.Slip_1846"/>
<dbReference type="RefSeq" id="WP_013176003.1">
    <property type="nucleotide sequence ID" value="NC_014220.1"/>
</dbReference>
<dbReference type="Proteomes" id="UP000000378">
    <property type="component" value="Chromosome"/>
</dbReference>
<keyword evidence="4 10" id="KW-1003">Cell membrane</keyword>
<dbReference type="GO" id="GO:0065002">
    <property type="term" value="P:intracellular protein transmembrane transport"/>
    <property type="evidence" value="ECO:0007669"/>
    <property type="project" value="TreeGrafter"/>
</dbReference>
<evidence type="ECO:0000313" key="11">
    <source>
        <dbReference type="EMBL" id="ADI02601.1"/>
    </source>
</evidence>
<evidence type="ECO:0000256" key="4">
    <source>
        <dbReference type="ARBA" id="ARBA00022475"/>
    </source>
</evidence>
<comment type="function">
    <text evidence="10">Involved in protein export. Participates in an early event of protein translocation.</text>
</comment>
<dbReference type="eggNOG" id="COG1314">
    <property type="taxonomic scope" value="Bacteria"/>
</dbReference>
<dbReference type="PRINTS" id="PR01651">
    <property type="entry name" value="SECGEXPORT"/>
</dbReference>
<dbReference type="Pfam" id="PF03840">
    <property type="entry name" value="SecG"/>
    <property type="match status" value="1"/>
</dbReference>
<dbReference type="PANTHER" id="PTHR34182">
    <property type="entry name" value="PROTEIN-EXPORT MEMBRANE PROTEIN SECG"/>
    <property type="match status" value="1"/>
</dbReference>
<evidence type="ECO:0000256" key="5">
    <source>
        <dbReference type="ARBA" id="ARBA00022692"/>
    </source>
</evidence>
<dbReference type="HOGENOM" id="CLU_094156_6_2_9"/>
<protein>
    <recommendedName>
        <fullName evidence="10">Protein-export membrane protein SecG</fullName>
    </recommendedName>
</protein>
<accession>D7CPG6</accession>
<gene>
    <name evidence="11" type="ordered locus">Slip_1846</name>
</gene>
<keyword evidence="7 10" id="KW-1133">Transmembrane helix</keyword>
<dbReference type="GO" id="GO:0015450">
    <property type="term" value="F:protein-transporting ATPase activity"/>
    <property type="evidence" value="ECO:0007669"/>
    <property type="project" value="UniProtKB-UniRule"/>
</dbReference>
<dbReference type="GO" id="GO:0009306">
    <property type="term" value="P:protein secretion"/>
    <property type="evidence" value="ECO:0007669"/>
    <property type="project" value="UniProtKB-UniRule"/>
</dbReference>
<dbReference type="NCBIfam" id="TIGR00810">
    <property type="entry name" value="secG"/>
    <property type="match status" value="1"/>
</dbReference>
<comment type="subcellular location">
    <subcellularLocation>
        <location evidence="1 10">Cell membrane</location>
        <topology evidence="1 10">Multi-pass membrane protein</topology>
    </subcellularLocation>
</comment>
<dbReference type="PANTHER" id="PTHR34182:SF1">
    <property type="entry name" value="PROTEIN-EXPORT MEMBRANE PROTEIN SECG"/>
    <property type="match status" value="1"/>
</dbReference>
<keyword evidence="12" id="KW-1185">Reference proteome</keyword>
<dbReference type="InterPro" id="IPR004692">
    <property type="entry name" value="SecG"/>
</dbReference>
<evidence type="ECO:0000313" key="12">
    <source>
        <dbReference type="Proteomes" id="UP000000378"/>
    </source>
</evidence>
<evidence type="ECO:0000256" key="2">
    <source>
        <dbReference type="ARBA" id="ARBA00008445"/>
    </source>
</evidence>